<evidence type="ECO:0000256" key="3">
    <source>
        <dbReference type="ARBA" id="ARBA00011489"/>
    </source>
</evidence>
<comment type="caution">
    <text evidence="10">The sequence shown here is derived from an EMBL/GenBank/DDBJ whole genome shotgun (WGS) entry which is preliminary data.</text>
</comment>
<reference evidence="10" key="2">
    <citation type="submission" date="2023-05" db="EMBL/GenBank/DDBJ databases">
        <authorList>
            <person name="Schelkunov M.I."/>
        </authorList>
    </citation>
    <scope>NUCLEOTIDE SEQUENCE</scope>
    <source>
        <strain evidence="10">Hsosn_3</strain>
        <tissue evidence="10">Leaf</tissue>
    </source>
</reference>
<dbReference type="AlphaFoldDB" id="A0AAD8MP78"/>
<reference evidence="10" key="1">
    <citation type="submission" date="2023-02" db="EMBL/GenBank/DDBJ databases">
        <title>Genome of toxic invasive species Heracleum sosnowskyi carries increased number of genes despite the absence of recent whole-genome duplications.</title>
        <authorList>
            <person name="Schelkunov M."/>
            <person name="Shtratnikova V."/>
            <person name="Makarenko M."/>
            <person name="Klepikova A."/>
            <person name="Omelchenko D."/>
            <person name="Novikova G."/>
            <person name="Obukhova E."/>
            <person name="Bogdanov V."/>
            <person name="Penin A."/>
            <person name="Logacheva M."/>
        </authorList>
    </citation>
    <scope>NUCLEOTIDE SEQUENCE</scope>
    <source>
        <strain evidence="10">Hsosn_3</strain>
        <tissue evidence="10">Leaf</tissue>
    </source>
</reference>
<evidence type="ECO:0000256" key="5">
    <source>
        <dbReference type="ARBA" id="ARBA00022692"/>
    </source>
</evidence>
<evidence type="ECO:0000256" key="8">
    <source>
        <dbReference type="RuleBase" id="RU361233"/>
    </source>
</evidence>
<protein>
    <recommendedName>
        <fullName evidence="8">CASP-like protein</fullName>
    </recommendedName>
</protein>
<dbReference type="InterPro" id="IPR006702">
    <property type="entry name" value="CASP_dom"/>
</dbReference>
<dbReference type="GO" id="GO:0005886">
    <property type="term" value="C:plasma membrane"/>
    <property type="evidence" value="ECO:0007669"/>
    <property type="project" value="UniProtKB-SubCell"/>
</dbReference>
<feature type="transmembrane region" description="Helical" evidence="8">
    <location>
        <begin position="12"/>
        <end position="31"/>
    </location>
</feature>
<comment type="similarity">
    <text evidence="2 8">Belongs to the Casparian strip membrane proteins (CASP) family.</text>
</comment>
<dbReference type="Proteomes" id="UP001237642">
    <property type="component" value="Unassembled WGS sequence"/>
</dbReference>
<evidence type="ECO:0000256" key="6">
    <source>
        <dbReference type="ARBA" id="ARBA00022989"/>
    </source>
</evidence>
<evidence type="ECO:0000256" key="2">
    <source>
        <dbReference type="ARBA" id="ARBA00007651"/>
    </source>
</evidence>
<evidence type="ECO:0000256" key="7">
    <source>
        <dbReference type="ARBA" id="ARBA00023136"/>
    </source>
</evidence>
<evidence type="ECO:0000256" key="1">
    <source>
        <dbReference type="ARBA" id="ARBA00004651"/>
    </source>
</evidence>
<keyword evidence="7 8" id="KW-0472">Membrane</keyword>
<comment type="subcellular location">
    <subcellularLocation>
        <location evidence="1 8">Cell membrane</location>
        <topology evidence="1 8">Multi-pass membrane protein</topology>
    </subcellularLocation>
</comment>
<feature type="transmembrane region" description="Helical" evidence="8">
    <location>
        <begin position="97"/>
        <end position="117"/>
    </location>
</feature>
<dbReference type="PANTHER" id="PTHR33573:SF17">
    <property type="entry name" value="CASP-LIKE PROTEIN 4D1"/>
    <property type="match status" value="1"/>
</dbReference>
<feature type="domain" description="Casparian strip membrane protein" evidence="9">
    <location>
        <begin position="7"/>
        <end position="150"/>
    </location>
</feature>
<name>A0AAD8MP78_9APIA</name>
<dbReference type="PANTHER" id="PTHR33573">
    <property type="entry name" value="CASP-LIKE PROTEIN 4A4"/>
    <property type="match status" value="1"/>
</dbReference>
<evidence type="ECO:0000313" key="10">
    <source>
        <dbReference type="EMBL" id="KAK1384165.1"/>
    </source>
</evidence>
<keyword evidence="11" id="KW-1185">Reference proteome</keyword>
<dbReference type="Pfam" id="PF04535">
    <property type="entry name" value="CASP_dom"/>
    <property type="match status" value="1"/>
</dbReference>
<feature type="transmembrane region" description="Helical" evidence="8">
    <location>
        <begin position="137"/>
        <end position="157"/>
    </location>
</feature>
<evidence type="ECO:0000259" key="9">
    <source>
        <dbReference type="Pfam" id="PF04535"/>
    </source>
</evidence>
<keyword evidence="4 8" id="KW-1003">Cell membrane</keyword>
<gene>
    <name evidence="10" type="ORF">POM88_021900</name>
</gene>
<feature type="transmembrane region" description="Helical" evidence="8">
    <location>
        <begin position="51"/>
        <end position="77"/>
    </location>
</feature>
<evidence type="ECO:0000313" key="11">
    <source>
        <dbReference type="Proteomes" id="UP001237642"/>
    </source>
</evidence>
<dbReference type="EMBL" id="JAUIZM010000005">
    <property type="protein sequence ID" value="KAK1384165.1"/>
    <property type="molecule type" value="Genomic_DNA"/>
</dbReference>
<keyword evidence="5 8" id="KW-0812">Transmembrane</keyword>
<organism evidence="10 11">
    <name type="scientific">Heracleum sosnowskyi</name>
    <dbReference type="NCBI Taxonomy" id="360622"/>
    <lineage>
        <taxon>Eukaryota</taxon>
        <taxon>Viridiplantae</taxon>
        <taxon>Streptophyta</taxon>
        <taxon>Embryophyta</taxon>
        <taxon>Tracheophyta</taxon>
        <taxon>Spermatophyta</taxon>
        <taxon>Magnoliopsida</taxon>
        <taxon>eudicotyledons</taxon>
        <taxon>Gunneridae</taxon>
        <taxon>Pentapetalae</taxon>
        <taxon>asterids</taxon>
        <taxon>campanulids</taxon>
        <taxon>Apiales</taxon>
        <taxon>Apiaceae</taxon>
        <taxon>Apioideae</taxon>
        <taxon>apioid superclade</taxon>
        <taxon>Tordylieae</taxon>
        <taxon>Tordyliinae</taxon>
        <taxon>Heracleum</taxon>
    </lineage>
</organism>
<accession>A0AAD8MP78</accession>
<proteinExistence type="inferred from homology"/>
<sequence length="172" mass="18746">MAISSKALANTSLVLRILCLLVLAASVVVMGTNTVTDIDGSKDHFTLLTTYRYVLAIGIVGFLYTLVQIPFGVYYVYTEKRWIRNGCLPIFDFYGDIVISFLLATASGAGFAVTYELKKFVDGVVGFGETRKFLNRGYISVGLLFLGSICIAILSILSSNFRKSTSKGGFFG</sequence>
<keyword evidence="6 8" id="KW-1133">Transmembrane helix</keyword>
<comment type="subunit">
    <text evidence="3 8">Homodimer and heterodimers.</text>
</comment>
<evidence type="ECO:0000256" key="4">
    <source>
        <dbReference type="ARBA" id="ARBA00022475"/>
    </source>
</evidence>